<dbReference type="InterPro" id="IPR035979">
    <property type="entry name" value="RBD_domain_sf"/>
</dbReference>
<proteinExistence type="predicted"/>
<dbReference type="GO" id="GO:0006396">
    <property type="term" value="P:RNA processing"/>
    <property type="evidence" value="ECO:0007669"/>
    <property type="project" value="InterPro"/>
</dbReference>
<feature type="domain" description="RRM" evidence="2">
    <location>
        <begin position="15"/>
        <end position="76"/>
    </location>
</feature>
<accession>Q4MZ41</accession>
<keyword evidence="4" id="KW-1185">Reference proteome</keyword>
<protein>
    <recommendedName>
        <fullName evidence="2">RRM domain-containing protein</fullName>
    </recommendedName>
</protein>
<dbReference type="STRING" id="5875.Q4MZ41"/>
<dbReference type="FunCoup" id="Q4MZ41">
    <property type="interactions" value="383"/>
</dbReference>
<dbReference type="InterPro" id="IPR012677">
    <property type="entry name" value="Nucleotide-bd_a/b_plait_sf"/>
</dbReference>
<comment type="caution">
    <text evidence="3">The sequence shown here is derived from an EMBL/GenBank/DDBJ whole genome shotgun (WGS) entry which is preliminary data.</text>
</comment>
<dbReference type="InParanoid" id="Q4MZ41"/>
<dbReference type="GO" id="GO:0003723">
    <property type="term" value="F:RNA binding"/>
    <property type="evidence" value="ECO:0007669"/>
    <property type="project" value="UniProtKB-UniRule"/>
</dbReference>
<dbReference type="PROSITE" id="PS50102">
    <property type="entry name" value="RRM"/>
    <property type="match status" value="1"/>
</dbReference>
<name>Q4MZ41_THEPA</name>
<dbReference type="GeneID" id="3499550"/>
<dbReference type="VEuPathDB" id="PiroplasmaDB:TpMuguga_03g00650"/>
<dbReference type="Gene3D" id="3.30.70.330">
    <property type="match status" value="1"/>
</dbReference>
<dbReference type="AlphaFoldDB" id="Q4MZ41"/>
<dbReference type="KEGG" id="tpv:TP03_0650"/>
<dbReference type="eggNOG" id="KOG0130">
    <property type="taxonomic scope" value="Eukaryota"/>
</dbReference>
<dbReference type="SUPFAM" id="SSF54928">
    <property type="entry name" value="RNA-binding domain, RBD"/>
    <property type="match status" value="1"/>
</dbReference>
<dbReference type="InterPro" id="IPR000504">
    <property type="entry name" value="RRM_dom"/>
</dbReference>
<dbReference type="Pfam" id="PF00076">
    <property type="entry name" value="RRM_1"/>
    <property type="match status" value="1"/>
</dbReference>
<dbReference type="GO" id="GO:0005634">
    <property type="term" value="C:nucleus"/>
    <property type="evidence" value="ECO:0007669"/>
    <property type="project" value="InterPro"/>
</dbReference>
<evidence type="ECO:0000259" key="2">
    <source>
        <dbReference type="PROSITE" id="PS50102"/>
    </source>
</evidence>
<evidence type="ECO:0000256" key="1">
    <source>
        <dbReference type="PROSITE-ProRule" id="PRU00176"/>
    </source>
</evidence>
<dbReference type="SMART" id="SM00360">
    <property type="entry name" value="RRM"/>
    <property type="match status" value="1"/>
</dbReference>
<dbReference type="EMBL" id="AAGK01000006">
    <property type="protein sequence ID" value="EAN30491.1"/>
    <property type="molecule type" value="Genomic_DNA"/>
</dbReference>
<gene>
    <name evidence="3" type="ordered locus">TP03_0650</name>
</gene>
<organism evidence="3 4">
    <name type="scientific">Theileria parva</name>
    <name type="common">East coast fever infection agent</name>
    <dbReference type="NCBI Taxonomy" id="5875"/>
    <lineage>
        <taxon>Eukaryota</taxon>
        <taxon>Sar</taxon>
        <taxon>Alveolata</taxon>
        <taxon>Apicomplexa</taxon>
        <taxon>Aconoidasida</taxon>
        <taxon>Piroplasmida</taxon>
        <taxon>Theileriidae</taxon>
        <taxon>Theileria</taxon>
    </lineage>
</organism>
<keyword evidence="1" id="KW-0694">RNA-binding</keyword>
<evidence type="ECO:0000313" key="4">
    <source>
        <dbReference type="Proteomes" id="UP000001949"/>
    </source>
</evidence>
<evidence type="ECO:0000313" key="3">
    <source>
        <dbReference type="EMBL" id="EAN30491.1"/>
    </source>
</evidence>
<reference evidence="3 4" key="1">
    <citation type="journal article" date="2005" name="Science">
        <title>Genome sequence of Theileria parva, a bovine pathogen that transforms lymphocytes.</title>
        <authorList>
            <person name="Gardner M.J."/>
            <person name="Bishop R."/>
            <person name="Shah T."/>
            <person name="de Villiers E.P."/>
            <person name="Carlton J.M."/>
            <person name="Hall N."/>
            <person name="Ren Q."/>
            <person name="Paulsen I.T."/>
            <person name="Pain A."/>
            <person name="Berriman M."/>
            <person name="Wilson R.J.M."/>
            <person name="Sato S."/>
            <person name="Ralph S.A."/>
            <person name="Mann D.J."/>
            <person name="Xiong Z."/>
            <person name="Shallom S.J."/>
            <person name="Weidman J."/>
            <person name="Jiang L."/>
            <person name="Lynn J."/>
            <person name="Weaver B."/>
            <person name="Shoaibi A."/>
            <person name="Domingo A.R."/>
            <person name="Wasawo D."/>
            <person name="Crabtree J."/>
            <person name="Wortman J.R."/>
            <person name="Haas B."/>
            <person name="Angiuoli S.V."/>
            <person name="Creasy T.H."/>
            <person name="Lu C."/>
            <person name="Suh B."/>
            <person name="Silva J.C."/>
            <person name="Utterback T.R."/>
            <person name="Feldblyum T.V."/>
            <person name="Pertea M."/>
            <person name="Allen J."/>
            <person name="Nierman W.C."/>
            <person name="Taracha E.L.N."/>
            <person name="Salzberg S.L."/>
            <person name="White O.R."/>
            <person name="Fitzhugh H.A."/>
            <person name="Morzaria S."/>
            <person name="Venter J.C."/>
            <person name="Fraser C.M."/>
            <person name="Nene V."/>
        </authorList>
    </citation>
    <scope>NUCLEOTIDE SEQUENCE [LARGE SCALE GENOMIC DNA]</scope>
    <source>
        <strain evidence="3 4">Muguga</strain>
    </source>
</reference>
<dbReference type="PANTHER" id="PTHR45894">
    <property type="entry name" value="RNA-BINDING PROTEIN 8A"/>
    <property type="match status" value="1"/>
</dbReference>
<dbReference type="GO" id="GO:0005737">
    <property type="term" value="C:cytoplasm"/>
    <property type="evidence" value="ECO:0007669"/>
    <property type="project" value="InterPro"/>
</dbReference>
<dbReference type="InterPro" id="IPR008111">
    <property type="entry name" value="RNA-bd_8"/>
</dbReference>
<sequence>MYNGTGAPIKSIEGWVLMVTGIHEEAQDEDVREAFENYGTVTNLHLNLDRRTGYVKGYALLEFKNKEEAENAMASE</sequence>
<dbReference type="Proteomes" id="UP000001949">
    <property type="component" value="Unassembled WGS sequence"/>
</dbReference>